<keyword evidence="2" id="KW-0238">DNA-binding</keyword>
<dbReference type="InterPro" id="IPR051651">
    <property type="entry name" value="DMTF1_DNA-bind_reg"/>
</dbReference>
<evidence type="ECO:0000313" key="5">
    <source>
        <dbReference type="Proteomes" id="UP000502823"/>
    </source>
</evidence>
<gene>
    <name evidence="4" type="ORF">Cfor_11990</name>
</gene>
<protein>
    <submittedName>
        <fullName evidence="4">Uncharacterized protein</fullName>
    </submittedName>
</protein>
<evidence type="ECO:0000256" key="1">
    <source>
        <dbReference type="ARBA" id="ARBA00004123"/>
    </source>
</evidence>
<dbReference type="GO" id="GO:0000981">
    <property type="term" value="F:DNA-binding transcription factor activity, RNA polymerase II-specific"/>
    <property type="evidence" value="ECO:0007669"/>
    <property type="project" value="TreeGrafter"/>
</dbReference>
<dbReference type="OrthoDB" id="5812619at2759"/>
<dbReference type="Proteomes" id="UP000502823">
    <property type="component" value="Unassembled WGS sequence"/>
</dbReference>
<evidence type="ECO:0000256" key="3">
    <source>
        <dbReference type="ARBA" id="ARBA00023242"/>
    </source>
</evidence>
<dbReference type="EMBL" id="BLKM01000860">
    <property type="protein sequence ID" value="GFG39067.1"/>
    <property type="molecule type" value="Genomic_DNA"/>
</dbReference>
<dbReference type="InParanoid" id="A0A6L2QB53"/>
<comment type="subcellular location">
    <subcellularLocation>
        <location evidence="1">Nucleus</location>
    </subcellularLocation>
</comment>
<name>A0A6L2QB53_COPFO</name>
<keyword evidence="3" id="KW-0539">Nucleus</keyword>
<evidence type="ECO:0000256" key="2">
    <source>
        <dbReference type="ARBA" id="ARBA00023125"/>
    </source>
</evidence>
<organism evidence="4 5">
    <name type="scientific">Coptotermes formosanus</name>
    <name type="common">Formosan subterranean termite</name>
    <dbReference type="NCBI Taxonomy" id="36987"/>
    <lineage>
        <taxon>Eukaryota</taxon>
        <taxon>Metazoa</taxon>
        <taxon>Ecdysozoa</taxon>
        <taxon>Arthropoda</taxon>
        <taxon>Hexapoda</taxon>
        <taxon>Insecta</taxon>
        <taxon>Pterygota</taxon>
        <taxon>Neoptera</taxon>
        <taxon>Polyneoptera</taxon>
        <taxon>Dictyoptera</taxon>
        <taxon>Blattodea</taxon>
        <taxon>Blattoidea</taxon>
        <taxon>Termitoidae</taxon>
        <taxon>Rhinotermitidae</taxon>
        <taxon>Coptotermes</taxon>
    </lineage>
</organism>
<dbReference type="PANTHER" id="PTHR46380">
    <property type="entry name" value="CYCLIN-D-BINDING MYB-LIKE TRANSCRIPTION FACTOR 1"/>
    <property type="match status" value="1"/>
</dbReference>
<dbReference type="AlphaFoldDB" id="A0A6L2QB53"/>
<comment type="caution">
    <text evidence="4">The sequence shown here is derived from an EMBL/GenBank/DDBJ whole genome shotgun (WGS) entry which is preliminary data.</text>
</comment>
<accession>A0A6L2QB53</accession>
<dbReference type="GO" id="GO:0005634">
    <property type="term" value="C:nucleus"/>
    <property type="evidence" value="ECO:0007669"/>
    <property type="project" value="UniProtKB-SubCell"/>
</dbReference>
<dbReference type="GO" id="GO:0000978">
    <property type="term" value="F:RNA polymerase II cis-regulatory region sequence-specific DNA binding"/>
    <property type="evidence" value="ECO:0007669"/>
    <property type="project" value="TreeGrafter"/>
</dbReference>
<reference evidence="5" key="1">
    <citation type="submission" date="2020-01" db="EMBL/GenBank/DDBJ databases">
        <title>Draft genome sequence of the Termite Coptotermes fromosanus.</title>
        <authorList>
            <person name="Itakura S."/>
            <person name="Yosikawa Y."/>
            <person name="Umezawa K."/>
        </authorList>
    </citation>
    <scope>NUCLEOTIDE SEQUENCE [LARGE SCALE GENOMIC DNA]</scope>
</reference>
<dbReference type="PANTHER" id="PTHR46380:SF2">
    <property type="entry name" value="CYCLIN-D-BINDING MYB-LIKE TRANSCRIPTION FACTOR 1"/>
    <property type="match status" value="1"/>
</dbReference>
<keyword evidence="5" id="KW-1185">Reference proteome</keyword>
<evidence type="ECO:0000313" key="4">
    <source>
        <dbReference type="EMBL" id="GFG39067.1"/>
    </source>
</evidence>
<proteinExistence type="predicted"/>
<sequence length="308" mass="36918">MQILVPFEVPESHCIETQFTHVPTEEQKGLLAQLGVRLKYKKFTPSEDAVIRKNWRRFRREYHFEDSDAFTLFGSKHFCHLKYSERKHFVQYLGHGLPHRTLCSIYGRFKVLYRPFVKGKFTEVEDDLIKTHVSKGMDRQPFSTLSKLFNRDRLSVYKRYKWICGHPVGQGRVSWTLQKAEMVIKSLLKVTGSKNVEVLRNKHFPLSVWRKVEKDCGIGTCCARDIWRFKLSTQLFCPEPLYLNEIRIKLIKRLYRDHVEWWQDIIWADIAKDFGVSPMFLWSLFKKLLKSFFPRENWEYVRTHFRGM</sequence>